<feature type="non-terminal residue" evidence="2">
    <location>
        <position position="1"/>
    </location>
</feature>
<protein>
    <submittedName>
        <fullName evidence="2">Os12g0466550 protein</fullName>
    </submittedName>
</protein>
<feature type="compositionally biased region" description="Low complexity" evidence="1">
    <location>
        <begin position="54"/>
        <end position="83"/>
    </location>
</feature>
<dbReference type="Proteomes" id="UP000000763">
    <property type="component" value="Chromosome 12"/>
</dbReference>
<organism evidence="2 3">
    <name type="scientific">Oryza sativa subsp. japonica</name>
    <name type="common">Rice</name>
    <dbReference type="NCBI Taxonomy" id="39947"/>
    <lineage>
        <taxon>Eukaryota</taxon>
        <taxon>Viridiplantae</taxon>
        <taxon>Streptophyta</taxon>
        <taxon>Embryophyta</taxon>
        <taxon>Tracheophyta</taxon>
        <taxon>Spermatophyta</taxon>
        <taxon>Magnoliopsida</taxon>
        <taxon>Liliopsida</taxon>
        <taxon>Poales</taxon>
        <taxon>Poaceae</taxon>
        <taxon>BOP clade</taxon>
        <taxon>Oryzoideae</taxon>
        <taxon>Oryzeae</taxon>
        <taxon>Oryzinae</taxon>
        <taxon>Oryza</taxon>
        <taxon>Oryza sativa</taxon>
    </lineage>
</organism>
<feature type="region of interest" description="Disordered" evidence="1">
    <location>
        <begin position="1"/>
        <end position="98"/>
    </location>
</feature>
<feature type="compositionally biased region" description="Basic residues" evidence="1">
    <location>
        <begin position="24"/>
        <end position="35"/>
    </location>
</feature>
<dbReference type="KEGG" id="dosa:Os12g0466550"/>
<reference evidence="3" key="2">
    <citation type="journal article" date="2008" name="Nucleic Acids Res.">
        <title>The rice annotation project database (RAP-DB): 2008 update.</title>
        <authorList>
            <consortium name="The rice annotation project (RAP)"/>
        </authorList>
    </citation>
    <scope>GENOME REANNOTATION</scope>
    <source>
        <strain evidence="3">cv. Nipponbare</strain>
    </source>
</reference>
<dbReference type="EMBL" id="AP008218">
    <property type="protein sequence ID" value="BAH95668.1"/>
    <property type="molecule type" value="Genomic_DNA"/>
</dbReference>
<sequence>SFFSPLSRSSVSLTPLSLSERRSRGGRQRRKRGGGWRRVAAAGGDGAAQRREAASAAMVAPSPPRQQRAAASAACGGRSGSRPEAPSLRQIRREEGLQSRAATKCAGCLDAVPAAGPRRARPQARQPRQALLPPHVACNPTCLLLPFVCQQIHI</sequence>
<dbReference type="AlphaFoldDB" id="C7JA15"/>
<reference evidence="2 3" key="1">
    <citation type="journal article" date="2005" name="Nature">
        <title>The map-based sequence of the rice genome.</title>
        <authorList>
            <consortium name="International rice genome sequencing project (IRGSP)"/>
            <person name="Matsumoto T."/>
            <person name="Wu J."/>
            <person name="Kanamori H."/>
            <person name="Katayose Y."/>
            <person name="Fujisawa M."/>
            <person name="Namiki N."/>
            <person name="Mizuno H."/>
            <person name="Yamamoto K."/>
            <person name="Antonio B.A."/>
            <person name="Baba T."/>
            <person name="Sakata K."/>
            <person name="Nagamura Y."/>
            <person name="Aoki H."/>
            <person name="Arikawa K."/>
            <person name="Arita K."/>
            <person name="Bito T."/>
            <person name="Chiden Y."/>
            <person name="Fujitsuka N."/>
            <person name="Fukunaka R."/>
            <person name="Hamada M."/>
            <person name="Harada C."/>
            <person name="Hayashi A."/>
            <person name="Hijishita S."/>
            <person name="Honda M."/>
            <person name="Hosokawa S."/>
            <person name="Ichikawa Y."/>
            <person name="Idonuma A."/>
            <person name="Iijima M."/>
            <person name="Ikeda M."/>
            <person name="Ikeno M."/>
            <person name="Ito K."/>
            <person name="Ito S."/>
            <person name="Ito T."/>
            <person name="Ito Y."/>
            <person name="Ito Y."/>
            <person name="Iwabuchi A."/>
            <person name="Kamiya K."/>
            <person name="Karasawa W."/>
            <person name="Kurita K."/>
            <person name="Katagiri S."/>
            <person name="Kikuta A."/>
            <person name="Kobayashi H."/>
            <person name="Kobayashi N."/>
            <person name="Machita K."/>
            <person name="Maehara T."/>
            <person name="Masukawa M."/>
            <person name="Mizubayashi T."/>
            <person name="Mukai Y."/>
            <person name="Nagasaki H."/>
            <person name="Nagata Y."/>
            <person name="Naito S."/>
            <person name="Nakashima M."/>
            <person name="Nakama Y."/>
            <person name="Nakamichi Y."/>
            <person name="Nakamura M."/>
            <person name="Meguro A."/>
            <person name="Negishi M."/>
            <person name="Ohta I."/>
            <person name="Ohta T."/>
            <person name="Okamoto M."/>
            <person name="Ono N."/>
            <person name="Saji S."/>
            <person name="Sakaguchi M."/>
            <person name="Sakai K."/>
            <person name="Shibata M."/>
            <person name="Shimokawa T."/>
            <person name="Song J."/>
            <person name="Takazaki Y."/>
            <person name="Terasawa K."/>
            <person name="Tsugane M."/>
            <person name="Tsuji K."/>
            <person name="Ueda S."/>
            <person name="Waki K."/>
            <person name="Yamagata H."/>
            <person name="Yamamoto M."/>
            <person name="Yamamoto S."/>
            <person name="Yamane H."/>
            <person name="Yoshiki S."/>
            <person name="Yoshihara R."/>
            <person name="Yukawa K."/>
            <person name="Zhong H."/>
            <person name="Yano M."/>
            <person name="Yuan Q."/>
            <person name="Ouyang S."/>
            <person name="Liu J."/>
            <person name="Jones K.M."/>
            <person name="Gansberger K."/>
            <person name="Moffat K."/>
            <person name="Hill J."/>
            <person name="Bera J."/>
            <person name="Fadrosh D."/>
            <person name="Jin S."/>
            <person name="Johri S."/>
            <person name="Kim M."/>
            <person name="Overton L."/>
            <person name="Reardon M."/>
            <person name="Tsitrin T."/>
            <person name="Vuong H."/>
            <person name="Weaver B."/>
            <person name="Ciecko A."/>
            <person name="Tallon L."/>
            <person name="Jackson J."/>
            <person name="Pai G."/>
            <person name="Aken S.V."/>
            <person name="Utterback T."/>
            <person name="Reidmuller S."/>
            <person name="Feldblyum T."/>
            <person name="Hsiao J."/>
            <person name="Zismann V."/>
            <person name="Iobst S."/>
            <person name="de Vazeille A.R."/>
            <person name="Buell C.R."/>
            <person name="Ying K."/>
            <person name="Li Y."/>
            <person name="Lu T."/>
            <person name="Huang Y."/>
            <person name="Zhao Q."/>
            <person name="Feng Q."/>
            <person name="Zhang L."/>
            <person name="Zhu J."/>
            <person name="Weng Q."/>
            <person name="Mu J."/>
            <person name="Lu Y."/>
            <person name="Fan D."/>
            <person name="Liu Y."/>
            <person name="Guan J."/>
            <person name="Zhang Y."/>
            <person name="Yu S."/>
            <person name="Liu X."/>
            <person name="Zhang Y."/>
            <person name="Hong G."/>
            <person name="Han B."/>
            <person name="Choisne N."/>
            <person name="Demange N."/>
            <person name="Orjeda G."/>
            <person name="Samain S."/>
            <person name="Cattolico L."/>
            <person name="Pelletier E."/>
            <person name="Couloux A."/>
            <person name="Segurens B."/>
            <person name="Wincker P."/>
            <person name="D'Hont A."/>
            <person name="Scarpelli C."/>
            <person name="Weissenbach J."/>
            <person name="Salanoubat M."/>
            <person name="Quetier F."/>
            <person name="Yu Y."/>
            <person name="Kim H.R."/>
            <person name="Rambo T."/>
            <person name="Currie J."/>
            <person name="Collura K."/>
            <person name="Luo M."/>
            <person name="Yang T."/>
            <person name="Ammiraju J.S.S."/>
            <person name="Engler F."/>
            <person name="Soderlund C."/>
            <person name="Wing R.A."/>
            <person name="Palmer L.E."/>
            <person name="de la Bastide M."/>
            <person name="Spiegel L."/>
            <person name="Nascimento L."/>
            <person name="Zutavern T."/>
            <person name="O'Shaughnessy A."/>
            <person name="Dike S."/>
            <person name="Dedhia N."/>
            <person name="Preston R."/>
            <person name="Balija V."/>
            <person name="McCombie W.R."/>
            <person name="Chow T."/>
            <person name="Chen H."/>
            <person name="Chung M."/>
            <person name="Chen C."/>
            <person name="Shaw J."/>
            <person name="Wu H."/>
            <person name="Hsiao K."/>
            <person name="Chao Y."/>
            <person name="Chu M."/>
            <person name="Cheng C."/>
            <person name="Hour A."/>
            <person name="Lee P."/>
            <person name="Lin S."/>
            <person name="Lin Y."/>
            <person name="Liou J."/>
            <person name="Liu S."/>
            <person name="Hsing Y."/>
            <person name="Raghuvanshi S."/>
            <person name="Mohanty A."/>
            <person name="Bharti A.K."/>
            <person name="Gaur A."/>
            <person name="Gupta V."/>
            <person name="Kumar D."/>
            <person name="Ravi V."/>
            <person name="Vij S."/>
            <person name="Kapur A."/>
            <person name="Khurana P."/>
            <person name="Khurana P."/>
            <person name="Khurana J.P."/>
            <person name="Tyagi A.K."/>
            <person name="Gaikwad K."/>
            <person name="Singh A."/>
            <person name="Dalal V."/>
            <person name="Srivastava S."/>
            <person name="Dixit A."/>
            <person name="Pal A.K."/>
            <person name="Ghazi I.A."/>
            <person name="Yadav M."/>
            <person name="Pandit A."/>
            <person name="Bhargava A."/>
            <person name="Sureshbabu K."/>
            <person name="Batra K."/>
            <person name="Sharma T.R."/>
            <person name="Mohapatra T."/>
            <person name="Singh N.K."/>
            <person name="Messing J."/>
            <person name="Nelson A.B."/>
            <person name="Fuks G."/>
            <person name="Kavchok S."/>
            <person name="Keizer G."/>
            <person name="Linton E."/>
            <person name="Llaca V."/>
            <person name="Song R."/>
            <person name="Tanyolac B."/>
            <person name="Young S."/>
            <person name="Ho-Il K."/>
            <person name="Hahn J.H."/>
            <person name="Sangsakoo G."/>
            <person name="Vanavichit A."/>
            <person name="de Mattos Luiz.A.T."/>
            <person name="Zimmer P.D."/>
            <person name="Malone G."/>
            <person name="Dellagostin O."/>
            <person name="de Oliveira A.C."/>
            <person name="Bevan M."/>
            <person name="Bancroft I."/>
            <person name="Minx P."/>
            <person name="Cordum H."/>
            <person name="Wilson R."/>
            <person name="Cheng Z."/>
            <person name="Jin W."/>
            <person name="Jiang J."/>
            <person name="Leong S.A."/>
            <person name="Iwama H."/>
            <person name="Gojobori T."/>
            <person name="Itoh T."/>
            <person name="Niimura Y."/>
            <person name="Fujii Y."/>
            <person name="Habara T."/>
            <person name="Sakai H."/>
            <person name="Sato Y."/>
            <person name="Wilson G."/>
            <person name="Kumar K."/>
            <person name="McCouch S."/>
            <person name="Juretic N."/>
            <person name="Hoen D."/>
            <person name="Wright S."/>
            <person name="Bruskiewich R."/>
            <person name="Bureau T."/>
            <person name="Miyao A."/>
            <person name="Hirochika H."/>
            <person name="Nishikawa T."/>
            <person name="Kadowaki K."/>
            <person name="Sugiura M."/>
            <person name="Burr B."/>
            <person name="Sasaki T."/>
        </authorList>
    </citation>
    <scope>NUCLEOTIDE SEQUENCE [LARGE SCALE GENOMIC DNA]</scope>
    <source>
        <strain evidence="3">cv. Nipponbare</strain>
    </source>
</reference>
<name>C7JA15_ORYSJ</name>
<dbReference type="HOGENOM" id="CLU_1811186_0_0_1"/>
<proteinExistence type="predicted"/>
<feature type="compositionally biased region" description="Low complexity" evidence="1">
    <location>
        <begin position="1"/>
        <end position="18"/>
    </location>
</feature>
<accession>C7JA15</accession>
<gene>
    <name evidence="2" type="ordered locus">Os12g0466550</name>
</gene>
<evidence type="ECO:0000256" key="1">
    <source>
        <dbReference type="SAM" id="MobiDB-lite"/>
    </source>
</evidence>
<evidence type="ECO:0000313" key="3">
    <source>
        <dbReference type="Proteomes" id="UP000000763"/>
    </source>
</evidence>
<evidence type="ECO:0000313" key="2">
    <source>
        <dbReference type="EMBL" id="BAH95668.1"/>
    </source>
</evidence>